<reference evidence="1 2" key="1">
    <citation type="submission" date="2012-11" db="EMBL/GenBank/DDBJ databases">
        <title>Complete genome sequence of a novel phiKZ-like Vibrio phage.</title>
        <authorList>
            <person name="Luo Z."/>
            <person name="Yu Y."/>
        </authorList>
    </citation>
    <scope>NUCLEOTIDE SEQUENCE [LARGE SCALE GENOMIC DNA]</scope>
</reference>
<evidence type="ECO:0000313" key="2">
    <source>
        <dbReference type="Proteomes" id="UP000272155"/>
    </source>
</evidence>
<dbReference type="EMBL" id="KC131130">
    <property type="protein sequence ID" value="AGB07225.1"/>
    <property type="molecule type" value="Genomic_DNA"/>
</dbReference>
<dbReference type="KEGG" id="vg:40102987"/>
<dbReference type="RefSeq" id="YP_009626087.1">
    <property type="nucleotide sequence ID" value="NC_042136.1"/>
</dbReference>
<evidence type="ECO:0000313" key="1">
    <source>
        <dbReference type="EMBL" id="AGB07225.1"/>
    </source>
</evidence>
<organism evidence="1 2">
    <name type="scientific">Vibrio phage VP4B</name>
    <dbReference type="NCBI Taxonomy" id="1262540"/>
    <lineage>
        <taxon>Viruses</taxon>
        <taxon>Duplodnaviria</taxon>
        <taxon>Heunggongvirae</taxon>
        <taxon>Uroviricota</taxon>
        <taxon>Caudoviricetes</taxon>
        <taxon>Chimalliviridae</taxon>
        <taxon>Gorgonvirinae</taxon>
        <taxon>Tidunavirus</taxon>
        <taxon>Tidunavirus VP4B</taxon>
    </lineage>
</organism>
<sequence>MIRDINKRYRKVRNDVREYEPTVTTFKEKIDELSDAMKRPVSYDTLMEMCKIAEALPSEIREVKLRCTKAPSHINGEQFRYCVRLRSNNGFVDVSVINEGNRLLHAYYELAELMIKYTTEHLQANPSETNNHKAICLFRDIARFQTYIDGPYYDDRMEIDWERISPDVDYLTNGYTIETVKDRILNIAKRDQVKGLYIWNLKWDVDRLLSMVNAMEQLIARIAIFGIARLELTPEQLDAIDPQ</sequence>
<protein>
    <submittedName>
        <fullName evidence="1">Uncharacterized protein</fullName>
    </submittedName>
</protein>
<keyword evidence="2" id="KW-1185">Reference proteome</keyword>
<name>V9LZW3_9CAUD</name>
<proteinExistence type="predicted"/>
<dbReference type="GeneID" id="40102987"/>
<dbReference type="OrthoDB" id="13592at10239"/>
<accession>V9LZW3</accession>
<dbReference type="Proteomes" id="UP000272155">
    <property type="component" value="Segment"/>
</dbReference>